<protein>
    <submittedName>
        <fullName evidence="1">Uncharacterized protein</fullName>
    </submittedName>
</protein>
<dbReference type="NCBIfam" id="NF041277">
    <property type="entry name" value="coba_remo_CbiR"/>
    <property type="match status" value="1"/>
</dbReference>
<reference evidence="1" key="1">
    <citation type="journal article" date="2021" name="PeerJ">
        <title>Extensive microbial diversity within the chicken gut microbiome revealed by metagenomics and culture.</title>
        <authorList>
            <person name="Gilroy R."/>
            <person name="Ravi A."/>
            <person name="Getino M."/>
            <person name="Pursley I."/>
            <person name="Horton D.L."/>
            <person name="Alikhan N.F."/>
            <person name="Baker D."/>
            <person name="Gharbi K."/>
            <person name="Hall N."/>
            <person name="Watson M."/>
            <person name="Adriaenssens E.M."/>
            <person name="Foster-Nyarko E."/>
            <person name="Jarju S."/>
            <person name="Secka A."/>
            <person name="Antonio M."/>
            <person name="Oren A."/>
            <person name="Chaudhuri R.R."/>
            <person name="La Ragione R."/>
            <person name="Hildebrand F."/>
            <person name="Pallen M.J."/>
        </authorList>
    </citation>
    <scope>NUCLEOTIDE SEQUENCE</scope>
    <source>
        <strain evidence="1">ChiHecec2B26-446</strain>
    </source>
</reference>
<evidence type="ECO:0000313" key="2">
    <source>
        <dbReference type="Proteomes" id="UP000886752"/>
    </source>
</evidence>
<gene>
    <name evidence="1" type="ORF">H9894_06730</name>
</gene>
<name>A0A9D1PYI1_9BACT</name>
<reference evidence="1" key="2">
    <citation type="submission" date="2021-04" db="EMBL/GenBank/DDBJ databases">
        <authorList>
            <person name="Gilroy R."/>
        </authorList>
    </citation>
    <scope>NUCLEOTIDE SEQUENCE</scope>
    <source>
        <strain evidence="1">ChiHecec2B26-446</strain>
    </source>
</reference>
<sequence length="325" mass="36305">MASQRPAGAIPLPARHWHFSPSFRILPLSLPPFSLSFSLSPCMSHPCEPSCAPSLELSPELTLSRLSPDFHWAVPSWVQPGSVAENCRFLQGRVPEVALCFFETAACLRYTADDLPEAGLPLGYHVHLPLDLPWHREDPLPQAHSLLDEAELCAGICLELVRKIRSLAPRCAVIHPPARPADQAWLQMRHFRHVLAEALLRDGWSLPLCWENTRHNSLQEVLGHAPLLPEGSGLCLDFGHLLRYHHAALLEEAILAQASMIHWNLVDERGRHLPVSTLADRERKLAEHIMARVPTTCVHVLEVFSWQGVCASLPCVHELWCAARG</sequence>
<dbReference type="Proteomes" id="UP000886752">
    <property type="component" value="Unassembled WGS sequence"/>
</dbReference>
<comment type="caution">
    <text evidence="1">The sequence shown here is derived from an EMBL/GenBank/DDBJ whole genome shotgun (WGS) entry which is preliminary data.</text>
</comment>
<dbReference type="AlphaFoldDB" id="A0A9D1PYI1"/>
<organism evidence="1 2">
    <name type="scientific">Candidatus Desulfovibrio intestinipullorum</name>
    <dbReference type="NCBI Taxonomy" id="2838536"/>
    <lineage>
        <taxon>Bacteria</taxon>
        <taxon>Pseudomonadati</taxon>
        <taxon>Thermodesulfobacteriota</taxon>
        <taxon>Desulfovibrionia</taxon>
        <taxon>Desulfovibrionales</taxon>
        <taxon>Desulfovibrionaceae</taxon>
        <taxon>Desulfovibrio</taxon>
    </lineage>
</organism>
<dbReference type="SUPFAM" id="SSF51658">
    <property type="entry name" value="Xylose isomerase-like"/>
    <property type="match status" value="1"/>
</dbReference>
<dbReference type="Gene3D" id="3.20.20.150">
    <property type="entry name" value="Divalent-metal-dependent TIM barrel enzymes"/>
    <property type="match status" value="1"/>
</dbReference>
<evidence type="ECO:0000313" key="1">
    <source>
        <dbReference type="EMBL" id="HIW00868.1"/>
    </source>
</evidence>
<proteinExistence type="predicted"/>
<dbReference type="EMBL" id="DXHV01000063">
    <property type="protein sequence ID" value="HIW00868.1"/>
    <property type="molecule type" value="Genomic_DNA"/>
</dbReference>
<dbReference type="InterPro" id="IPR036237">
    <property type="entry name" value="Xyl_isomerase-like_sf"/>
</dbReference>
<accession>A0A9D1PYI1</accession>